<keyword evidence="4" id="KW-0645">Protease</keyword>
<dbReference type="Pfam" id="PF01841">
    <property type="entry name" value="Transglut_core"/>
    <property type="match status" value="1"/>
</dbReference>
<organism evidence="4 5">
    <name type="scientific">Georgenia soli</name>
    <dbReference type="NCBI Taxonomy" id="638953"/>
    <lineage>
        <taxon>Bacteria</taxon>
        <taxon>Bacillati</taxon>
        <taxon>Actinomycetota</taxon>
        <taxon>Actinomycetes</taxon>
        <taxon>Micrococcales</taxon>
        <taxon>Bogoriellaceae</taxon>
        <taxon>Georgenia</taxon>
    </lineage>
</organism>
<dbReference type="InterPro" id="IPR038765">
    <property type="entry name" value="Papain-like_cys_pep_sf"/>
</dbReference>
<dbReference type="EMBL" id="PDJI01000004">
    <property type="protein sequence ID" value="PFG38086.1"/>
    <property type="molecule type" value="Genomic_DNA"/>
</dbReference>
<dbReference type="SMART" id="SM00460">
    <property type="entry name" value="TGc"/>
    <property type="match status" value="1"/>
</dbReference>
<keyword evidence="2" id="KW-1133">Transmembrane helix</keyword>
<dbReference type="SUPFAM" id="SSF54001">
    <property type="entry name" value="Cysteine proteinases"/>
    <property type="match status" value="1"/>
</dbReference>
<accession>A0A2A9EHJ4</accession>
<dbReference type="RefSeq" id="WP_098482424.1">
    <property type="nucleotide sequence ID" value="NZ_PDJI01000004.1"/>
</dbReference>
<dbReference type="Pfam" id="PF11992">
    <property type="entry name" value="TgpA_N"/>
    <property type="match status" value="1"/>
</dbReference>
<evidence type="ECO:0000256" key="2">
    <source>
        <dbReference type="SAM" id="Phobius"/>
    </source>
</evidence>
<comment type="caution">
    <text evidence="4">The sequence shown here is derived from an EMBL/GenBank/DDBJ whole genome shotgun (WGS) entry which is preliminary data.</text>
</comment>
<feature type="transmembrane region" description="Helical" evidence="2">
    <location>
        <begin position="118"/>
        <end position="138"/>
    </location>
</feature>
<dbReference type="Proteomes" id="UP000222106">
    <property type="component" value="Unassembled WGS sequence"/>
</dbReference>
<dbReference type="GO" id="GO:0006508">
    <property type="term" value="P:proteolysis"/>
    <property type="evidence" value="ECO:0007669"/>
    <property type="project" value="UniProtKB-KW"/>
</dbReference>
<dbReference type="GO" id="GO:0008233">
    <property type="term" value="F:peptidase activity"/>
    <property type="evidence" value="ECO:0007669"/>
    <property type="project" value="UniProtKB-KW"/>
</dbReference>
<keyword evidence="4" id="KW-0378">Hydrolase</keyword>
<dbReference type="PANTHER" id="PTHR42736">
    <property type="entry name" value="PROTEIN-GLUTAMINE GAMMA-GLUTAMYLTRANSFERASE"/>
    <property type="match status" value="1"/>
</dbReference>
<evidence type="ECO:0000313" key="4">
    <source>
        <dbReference type="EMBL" id="PFG38086.1"/>
    </source>
</evidence>
<dbReference type="InterPro" id="IPR021878">
    <property type="entry name" value="TgpA_N"/>
</dbReference>
<proteinExistence type="predicted"/>
<gene>
    <name evidence="4" type="ORF">ATJ97_0556</name>
</gene>
<feature type="transmembrane region" description="Helical" evidence="2">
    <location>
        <begin position="58"/>
        <end position="78"/>
    </location>
</feature>
<keyword evidence="5" id="KW-1185">Reference proteome</keyword>
<protein>
    <submittedName>
        <fullName evidence="4">Transglutaminase-like putative cysteine protease</fullName>
    </submittedName>
</protein>
<dbReference type="OrthoDB" id="9804023at2"/>
<evidence type="ECO:0000259" key="3">
    <source>
        <dbReference type="SMART" id="SM00460"/>
    </source>
</evidence>
<dbReference type="InterPro" id="IPR052901">
    <property type="entry name" value="Bact_TGase-like"/>
</dbReference>
<evidence type="ECO:0000313" key="5">
    <source>
        <dbReference type="Proteomes" id="UP000222106"/>
    </source>
</evidence>
<dbReference type="PANTHER" id="PTHR42736:SF1">
    <property type="entry name" value="PROTEIN-GLUTAMINE GAMMA-GLUTAMYLTRANSFERASE"/>
    <property type="match status" value="1"/>
</dbReference>
<feature type="transmembrane region" description="Helical" evidence="2">
    <location>
        <begin position="223"/>
        <end position="242"/>
    </location>
</feature>
<dbReference type="Gene3D" id="3.10.620.30">
    <property type="match status" value="1"/>
</dbReference>
<name>A0A2A9EHJ4_9MICO</name>
<evidence type="ECO:0000256" key="1">
    <source>
        <dbReference type="SAM" id="MobiDB-lite"/>
    </source>
</evidence>
<feature type="domain" description="Transglutaminase-like" evidence="3">
    <location>
        <begin position="480"/>
        <end position="550"/>
    </location>
</feature>
<sequence length="770" mass="79733">MIARSRWPDALLALLATLVASWAVGPLLQGGEWAGPMLAGALAVTATGMIARALRLPAPLVVLAQAGAGFTVLSWIFVPGNHILGIPLTSAWAEAGALLRQGLEAIRVETVPAPGTTGLLLVVAGSMVGVALAVDAVAVTLRSPALAGLPLLVVLTVTASGTGQPLSPRYFLTTAAVWLAIVARQSVATVRTWPNQHSWSRTAPVPCDDEDDAGRTGNRHRTWAASLGAASVVLAALLAGSVPHLAPTAILQGLGTAPGSAPGGVAFTDTLDLAADLSDRSDQPVLRYRADGAARPVPLRVLVTTRYSGGRWWPVAGQSGEARPPLLPRDPVEVAREDLEITVVENHLDAPQVALPYPLVAADFGEITSRTDTHTGTVSVGARPQSYEAVSTQVAGTLPAEVGAGPVTGPVDPDLLQVDEAARPLLQEVLADVAGDETNQLRVARALQAYLRGPEFTYSLTLADPLPGPDGQPMDPVSHFLTTKLGYCTQFASAMVMLAREAGIPARLAIGFLPGEKEVDGSYTVVAADAHAWPELYITGLGWTRFEPTPAGRSGAAPVYLTQEDVGAPVPTAAATTPPAGERPVTDPGGAMNSGTAPASNWMVGSLRALGSVAAPLATAVGAALVLPLAGRWRRQAGRRRSADDAARVEGEWRILTTTLADLGVPAPVGATPRQAAEHYRSAAGLTGEASDALSGAAARLERARYAPGGAELGTMAADVRTVLAHVRSTRSWRRRLRALLAPASGLEQLRAWGDRAGTVGRSRSLRPGA</sequence>
<dbReference type="InterPro" id="IPR002931">
    <property type="entry name" value="Transglutaminase-like"/>
</dbReference>
<feature type="transmembrane region" description="Helical" evidence="2">
    <location>
        <begin position="169"/>
        <end position="187"/>
    </location>
</feature>
<feature type="region of interest" description="Disordered" evidence="1">
    <location>
        <begin position="198"/>
        <end position="217"/>
    </location>
</feature>
<feature type="transmembrane region" description="Helical" evidence="2">
    <location>
        <begin position="609"/>
        <end position="631"/>
    </location>
</feature>
<feature type="transmembrane region" description="Helical" evidence="2">
    <location>
        <begin position="145"/>
        <end position="163"/>
    </location>
</feature>
<feature type="transmembrane region" description="Helical" evidence="2">
    <location>
        <begin position="33"/>
        <end position="51"/>
    </location>
</feature>
<dbReference type="AlphaFoldDB" id="A0A2A9EHJ4"/>
<keyword evidence="2" id="KW-0472">Membrane</keyword>
<keyword evidence="2" id="KW-0812">Transmembrane</keyword>
<reference evidence="4 5" key="1">
    <citation type="submission" date="2017-10" db="EMBL/GenBank/DDBJ databases">
        <title>Sequencing the genomes of 1000 actinobacteria strains.</title>
        <authorList>
            <person name="Klenk H.-P."/>
        </authorList>
    </citation>
    <scope>NUCLEOTIDE SEQUENCE [LARGE SCALE GENOMIC DNA]</scope>
    <source>
        <strain evidence="4 5">DSM 21838</strain>
    </source>
</reference>